<gene>
    <name evidence="1" type="ORF">M9458_005231</name>
</gene>
<name>A0ABD0RDV8_CIRMR</name>
<evidence type="ECO:0000313" key="2">
    <source>
        <dbReference type="Proteomes" id="UP001529510"/>
    </source>
</evidence>
<feature type="non-terminal residue" evidence="1">
    <location>
        <position position="66"/>
    </location>
</feature>
<feature type="non-terminal residue" evidence="1">
    <location>
        <position position="1"/>
    </location>
</feature>
<keyword evidence="2" id="KW-1185">Reference proteome</keyword>
<dbReference type="EMBL" id="JAMKFB020000003">
    <property type="protein sequence ID" value="KAL0196691.1"/>
    <property type="molecule type" value="Genomic_DNA"/>
</dbReference>
<protein>
    <submittedName>
        <fullName evidence="1">Uncharacterized protein</fullName>
    </submittedName>
</protein>
<comment type="caution">
    <text evidence="1">The sequence shown here is derived from an EMBL/GenBank/DDBJ whole genome shotgun (WGS) entry which is preliminary data.</text>
</comment>
<organism evidence="1 2">
    <name type="scientific">Cirrhinus mrigala</name>
    <name type="common">Mrigala</name>
    <dbReference type="NCBI Taxonomy" id="683832"/>
    <lineage>
        <taxon>Eukaryota</taxon>
        <taxon>Metazoa</taxon>
        <taxon>Chordata</taxon>
        <taxon>Craniata</taxon>
        <taxon>Vertebrata</taxon>
        <taxon>Euteleostomi</taxon>
        <taxon>Actinopterygii</taxon>
        <taxon>Neopterygii</taxon>
        <taxon>Teleostei</taxon>
        <taxon>Ostariophysi</taxon>
        <taxon>Cypriniformes</taxon>
        <taxon>Cyprinidae</taxon>
        <taxon>Labeoninae</taxon>
        <taxon>Labeonini</taxon>
        <taxon>Cirrhinus</taxon>
    </lineage>
</organism>
<sequence length="66" mass="7517">PKTLNGLLSPHLEQPLTHSQTSLCEMLQEKEKNSMGSMDHSALIPLRSKNFRERSDAHFVDVIKED</sequence>
<proteinExistence type="predicted"/>
<reference evidence="1 2" key="1">
    <citation type="submission" date="2024-05" db="EMBL/GenBank/DDBJ databases">
        <title>Genome sequencing and assembly of Indian major carp, Cirrhinus mrigala (Hamilton, 1822).</title>
        <authorList>
            <person name="Mohindra V."/>
            <person name="Chowdhury L.M."/>
            <person name="Lal K."/>
            <person name="Jena J.K."/>
        </authorList>
    </citation>
    <scope>NUCLEOTIDE SEQUENCE [LARGE SCALE GENOMIC DNA]</scope>
    <source>
        <strain evidence="1">CM1030</strain>
        <tissue evidence="1">Blood</tissue>
    </source>
</reference>
<accession>A0ABD0RDV8</accession>
<dbReference type="AlphaFoldDB" id="A0ABD0RDV8"/>
<evidence type="ECO:0000313" key="1">
    <source>
        <dbReference type="EMBL" id="KAL0196691.1"/>
    </source>
</evidence>
<dbReference type="Proteomes" id="UP001529510">
    <property type="component" value="Unassembled WGS sequence"/>
</dbReference>